<dbReference type="Pfam" id="PF14525">
    <property type="entry name" value="AraC_binding_2"/>
    <property type="match status" value="1"/>
</dbReference>
<reference evidence="5 6" key="1">
    <citation type="submission" date="2014-04" db="EMBL/GenBank/DDBJ databases">
        <title>Marinobacterium kochiensis sp. nov., isolated from sediment sample collected from Kochi backwaters in Kerala, India.</title>
        <authorList>
            <person name="Singh A."/>
            <person name="Pinnaka A.K."/>
        </authorList>
    </citation>
    <scope>NUCLEOTIDE SEQUENCE [LARGE SCALE GENOMIC DNA]</scope>
    <source>
        <strain evidence="5 6">AK27</strain>
    </source>
</reference>
<evidence type="ECO:0000313" key="6">
    <source>
        <dbReference type="Proteomes" id="UP000028252"/>
    </source>
</evidence>
<sequence length="319" mass="36189">MNISLSAFDHKISGVLPYELSNFLIHKNFGEHYLIQKKASAPVSELKFKRFGSLCISELSYGSEVQLKIPPMGDFYHLQILLAGSCVLHSQGRQIVLSAGDSIIHAPNAEYSTIYSADCKKLIVKIPKDFLQQTAREFGYLTSQEPIRFDSTPLVFPASGPAFNLLNDILSQDSQRHCERVALYYAKLLGNAILDTYDNNLDHSDSLSGSHHRHIEQIRDHVLENLTTDIPVADLARLCRISRKSLYNLFERETGLTPSAYIRRLKLETIHAELSRNLRVRNVTEVALKYGFTNLGRFSAQYREHIGELPSETLRRLSR</sequence>
<dbReference type="InterPro" id="IPR018060">
    <property type="entry name" value="HTH_AraC"/>
</dbReference>
<dbReference type="PANTHER" id="PTHR46796:SF6">
    <property type="entry name" value="ARAC SUBFAMILY"/>
    <property type="match status" value="1"/>
</dbReference>
<dbReference type="Gene3D" id="1.10.10.60">
    <property type="entry name" value="Homeodomain-like"/>
    <property type="match status" value="1"/>
</dbReference>
<protein>
    <submittedName>
        <fullName evidence="5">Transcriptional regulator, AraC family</fullName>
    </submittedName>
</protein>
<name>A0A081FUV5_9GAMM</name>
<dbReference type="GO" id="GO:0003700">
    <property type="term" value="F:DNA-binding transcription factor activity"/>
    <property type="evidence" value="ECO:0007669"/>
    <property type="project" value="InterPro"/>
</dbReference>
<accession>A0A081FUV5</accession>
<keyword evidence="6" id="KW-1185">Reference proteome</keyword>
<dbReference type="InterPro" id="IPR018062">
    <property type="entry name" value="HTH_AraC-typ_CS"/>
</dbReference>
<evidence type="ECO:0000313" key="5">
    <source>
        <dbReference type="EMBL" id="KEA62310.1"/>
    </source>
</evidence>
<dbReference type="GO" id="GO:0043565">
    <property type="term" value="F:sequence-specific DNA binding"/>
    <property type="evidence" value="ECO:0007669"/>
    <property type="project" value="InterPro"/>
</dbReference>
<keyword evidence="2" id="KW-0238">DNA-binding</keyword>
<dbReference type="STRING" id="1232683.ADIMK_3600"/>
<comment type="caution">
    <text evidence="5">The sequence shown here is derived from an EMBL/GenBank/DDBJ whole genome shotgun (WGS) entry which is preliminary data.</text>
</comment>
<evidence type="ECO:0000259" key="4">
    <source>
        <dbReference type="PROSITE" id="PS01124"/>
    </source>
</evidence>
<dbReference type="RefSeq" id="WP_036191056.1">
    <property type="nucleotide sequence ID" value="NZ_JMQN01000053.1"/>
</dbReference>
<dbReference type="Proteomes" id="UP000028252">
    <property type="component" value="Unassembled WGS sequence"/>
</dbReference>
<dbReference type="Pfam" id="PF12833">
    <property type="entry name" value="HTH_18"/>
    <property type="match status" value="1"/>
</dbReference>
<dbReference type="PROSITE" id="PS01124">
    <property type="entry name" value="HTH_ARAC_FAMILY_2"/>
    <property type="match status" value="1"/>
</dbReference>
<dbReference type="AlphaFoldDB" id="A0A081FUV5"/>
<organism evidence="5 6">
    <name type="scientific">Marinobacterium lacunae</name>
    <dbReference type="NCBI Taxonomy" id="1232683"/>
    <lineage>
        <taxon>Bacteria</taxon>
        <taxon>Pseudomonadati</taxon>
        <taxon>Pseudomonadota</taxon>
        <taxon>Gammaproteobacteria</taxon>
        <taxon>Oceanospirillales</taxon>
        <taxon>Oceanospirillaceae</taxon>
        <taxon>Marinobacterium</taxon>
    </lineage>
</organism>
<dbReference type="eggNOG" id="COG2207">
    <property type="taxonomic scope" value="Bacteria"/>
</dbReference>
<proteinExistence type="predicted"/>
<gene>
    <name evidence="5" type="ORF">ADIMK_3600</name>
</gene>
<dbReference type="SUPFAM" id="SSF46689">
    <property type="entry name" value="Homeodomain-like"/>
    <property type="match status" value="1"/>
</dbReference>
<dbReference type="PANTHER" id="PTHR46796">
    <property type="entry name" value="HTH-TYPE TRANSCRIPTIONAL ACTIVATOR RHAS-RELATED"/>
    <property type="match status" value="1"/>
</dbReference>
<dbReference type="InterPro" id="IPR035418">
    <property type="entry name" value="AraC-bd_2"/>
</dbReference>
<feature type="domain" description="HTH araC/xylS-type" evidence="4">
    <location>
        <begin position="216"/>
        <end position="316"/>
    </location>
</feature>
<dbReference type="SMART" id="SM00342">
    <property type="entry name" value="HTH_ARAC"/>
    <property type="match status" value="1"/>
</dbReference>
<dbReference type="EMBL" id="JMQN01000053">
    <property type="protein sequence ID" value="KEA62310.1"/>
    <property type="molecule type" value="Genomic_DNA"/>
</dbReference>
<evidence type="ECO:0000256" key="1">
    <source>
        <dbReference type="ARBA" id="ARBA00023015"/>
    </source>
</evidence>
<dbReference type="PATRIC" id="fig|1232683.4.peg.3541"/>
<evidence type="ECO:0000256" key="2">
    <source>
        <dbReference type="ARBA" id="ARBA00023125"/>
    </source>
</evidence>
<evidence type="ECO:0000256" key="3">
    <source>
        <dbReference type="ARBA" id="ARBA00023163"/>
    </source>
</evidence>
<dbReference type="InterPro" id="IPR009057">
    <property type="entry name" value="Homeodomain-like_sf"/>
</dbReference>
<dbReference type="InterPro" id="IPR050204">
    <property type="entry name" value="AraC_XylS_family_regulators"/>
</dbReference>
<dbReference type="OrthoDB" id="6003540at2"/>
<keyword evidence="3" id="KW-0804">Transcription</keyword>
<dbReference type="PROSITE" id="PS00041">
    <property type="entry name" value="HTH_ARAC_FAMILY_1"/>
    <property type="match status" value="1"/>
</dbReference>
<keyword evidence="1" id="KW-0805">Transcription regulation</keyword>